<protein>
    <recommendedName>
        <fullName evidence="3">SWIRM domain-containing protein</fullName>
    </recommendedName>
</protein>
<comment type="similarity">
    <text evidence="1">Belongs to the flavin monoamine oxidase family.</text>
</comment>
<evidence type="ECO:0000313" key="4">
    <source>
        <dbReference type="EMBL" id="KAK6790391.1"/>
    </source>
</evidence>
<dbReference type="InterPro" id="IPR036188">
    <property type="entry name" value="FAD/NAD-bd_sf"/>
</dbReference>
<name>A0AAN8YFV3_SOLBU</name>
<dbReference type="SUPFAM" id="SSF46689">
    <property type="entry name" value="Homeodomain-like"/>
    <property type="match status" value="1"/>
</dbReference>
<dbReference type="GO" id="GO:0006325">
    <property type="term" value="P:chromatin organization"/>
    <property type="evidence" value="ECO:0007669"/>
    <property type="project" value="UniProtKB-KW"/>
</dbReference>
<keyword evidence="2" id="KW-0156">Chromatin regulator</keyword>
<reference evidence="4 5" key="1">
    <citation type="submission" date="2024-02" db="EMBL/GenBank/DDBJ databases">
        <title>de novo genome assembly of Solanum bulbocastanum strain 11H21.</title>
        <authorList>
            <person name="Hosaka A.J."/>
        </authorList>
    </citation>
    <scope>NUCLEOTIDE SEQUENCE [LARGE SCALE GENOMIC DNA]</scope>
    <source>
        <tissue evidence="4">Young leaves</tissue>
    </source>
</reference>
<dbReference type="InterPro" id="IPR050281">
    <property type="entry name" value="Flavin_monoamine_oxidase"/>
</dbReference>
<dbReference type="Gene3D" id="1.10.10.10">
    <property type="entry name" value="Winged helix-like DNA-binding domain superfamily/Winged helix DNA-binding domain"/>
    <property type="match status" value="1"/>
</dbReference>
<dbReference type="PANTHER" id="PTHR10742">
    <property type="entry name" value="FLAVIN MONOAMINE OXIDASE"/>
    <property type="match status" value="1"/>
</dbReference>
<accession>A0AAN8YFV3</accession>
<dbReference type="EMBL" id="JBANQN010000005">
    <property type="protein sequence ID" value="KAK6790391.1"/>
    <property type="molecule type" value="Genomic_DNA"/>
</dbReference>
<dbReference type="InterPro" id="IPR007526">
    <property type="entry name" value="SWIRM"/>
</dbReference>
<dbReference type="PROSITE" id="PS50934">
    <property type="entry name" value="SWIRM"/>
    <property type="match status" value="1"/>
</dbReference>
<dbReference type="PANTHER" id="PTHR10742:SF260">
    <property type="entry name" value="PROTEIN FLOWERING LOCUS D"/>
    <property type="match status" value="1"/>
</dbReference>
<evidence type="ECO:0000259" key="3">
    <source>
        <dbReference type="PROSITE" id="PS50934"/>
    </source>
</evidence>
<keyword evidence="5" id="KW-1185">Reference proteome</keyword>
<evidence type="ECO:0000256" key="1">
    <source>
        <dbReference type="ARBA" id="ARBA00005995"/>
    </source>
</evidence>
<dbReference type="SUPFAM" id="SSF51905">
    <property type="entry name" value="FAD/NAD(P)-binding domain"/>
    <property type="match status" value="1"/>
</dbReference>
<dbReference type="InterPro" id="IPR002937">
    <property type="entry name" value="Amino_oxidase"/>
</dbReference>
<dbReference type="Proteomes" id="UP001371456">
    <property type="component" value="Unassembled WGS sequence"/>
</dbReference>
<comment type="caution">
    <text evidence="4">The sequence shown here is derived from an EMBL/GenBank/DDBJ whole genome shotgun (WGS) entry which is preliminary data.</text>
</comment>
<dbReference type="InterPro" id="IPR036388">
    <property type="entry name" value="WH-like_DNA-bd_sf"/>
</dbReference>
<gene>
    <name evidence="4" type="ORF">RDI58_014191</name>
</gene>
<dbReference type="GO" id="GO:0016491">
    <property type="term" value="F:oxidoreductase activity"/>
    <property type="evidence" value="ECO:0007669"/>
    <property type="project" value="InterPro"/>
</dbReference>
<dbReference type="Gene3D" id="3.50.50.60">
    <property type="entry name" value="FAD/NAD(P)-binding domain"/>
    <property type="match status" value="1"/>
</dbReference>
<feature type="domain" description="SWIRM" evidence="3">
    <location>
        <begin position="32"/>
        <end position="127"/>
    </location>
</feature>
<proteinExistence type="inferred from homology"/>
<evidence type="ECO:0000256" key="2">
    <source>
        <dbReference type="ARBA" id="ARBA00022853"/>
    </source>
</evidence>
<sequence>MNRRGGRSESKQCLNQVSSDFLSNTNEEQSALVSSSSSAGFPSNSLKDEEIEAGVVSVVGGIEQYNYILIWNHIITKWRENVSIWLTKDMFVDVIPERCSELLDSAFNYLLSYGYVNFGVALAIKDKIPTRPSKGRVIVIGASLAGLAAARQLMLFGFEVIVLEGRKRAGGRVYTKKMEGGNKVAAADLGGSILTGTLGNPLGLLARQLSYTLHTVRDQCPLYRADGKSVDEYLDKKVEAAYNELLDKASKVRQELSPIISLGETLETLRKDFSVAMNDEEMSLFNWHLANLEYANASLLSQLSLAFWDQDDPYDMGGDHCILPGGNGRLVHALTD</sequence>
<dbReference type="Pfam" id="PF04433">
    <property type="entry name" value="SWIRM"/>
    <property type="match status" value="1"/>
</dbReference>
<dbReference type="Pfam" id="PF01593">
    <property type="entry name" value="Amino_oxidase"/>
    <property type="match status" value="1"/>
</dbReference>
<dbReference type="AlphaFoldDB" id="A0AAN8YFV3"/>
<dbReference type="InterPro" id="IPR009057">
    <property type="entry name" value="Homeodomain-like_sf"/>
</dbReference>
<organism evidence="4 5">
    <name type="scientific">Solanum bulbocastanum</name>
    <name type="common">Wild potato</name>
    <dbReference type="NCBI Taxonomy" id="147425"/>
    <lineage>
        <taxon>Eukaryota</taxon>
        <taxon>Viridiplantae</taxon>
        <taxon>Streptophyta</taxon>
        <taxon>Embryophyta</taxon>
        <taxon>Tracheophyta</taxon>
        <taxon>Spermatophyta</taxon>
        <taxon>Magnoliopsida</taxon>
        <taxon>eudicotyledons</taxon>
        <taxon>Gunneridae</taxon>
        <taxon>Pentapetalae</taxon>
        <taxon>asterids</taxon>
        <taxon>lamiids</taxon>
        <taxon>Solanales</taxon>
        <taxon>Solanaceae</taxon>
        <taxon>Solanoideae</taxon>
        <taxon>Solaneae</taxon>
        <taxon>Solanum</taxon>
    </lineage>
</organism>
<evidence type="ECO:0000313" key="5">
    <source>
        <dbReference type="Proteomes" id="UP001371456"/>
    </source>
</evidence>